<dbReference type="SUPFAM" id="SSF51206">
    <property type="entry name" value="cAMP-binding domain-like"/>
    <property type="match status" value="1"/>
</dbReference>
<dbReference type="FunFam" id="2.60.120.10:FF:000074">
    <property type="entry name" value="Potassium channel KAT2"/>
    <property type="match status" value="1"/>
</dbReference>
<evidence type="ECO:0000256" key="7">
    <source>
        <dbReference type="ARBA" id="ARBA00022882"/>
    </source>
</evidence>
<keyword evidence="11 14" id="KW-0472">Membrane</keyword>
<evidence type="ECO:0000256" key="2">
    <source>
        <dbReference type="ARBA" id="ARBA00007929"/>
    </source>
</evidence>
<feature type="domain" description="KHA" evidence="16">
    <location>
        <begin position="795"/>
        <end position="872"/>
    </location>
</feature>
<evidence type="ECO:0000256" key="13">
    <source>
        <dbReference type="PROSITE-ProRule" id="PRU00023"/>
    </source>
</evidence>
<evidence type="ECO:0000256" key="1">
    <source>
        <dbReference type="ARBA" id="ARBA00004141"/>
    </source>
</evidence>
<comment type="subcellular location">
    <subcellularLocation>
        <location evidence="1 14">Membrane</location>
        <topology evidence="1 14">Multi-pass membrane protein</topology>
    </subcellularLocation>
</comment>
<dbReference type="PRINTS" id="PR01463">
    <property type="entry name" value="EAGCHANLFMLY"/>
</dbReference>
<proteinExistence type="inferred from homology"/>
<evidence type="ECO:0000259" key="15">
    <source>
        <dbReference type="PROSITE" id="PS50042"/>
    </source>
</evidence>
<gene>
    <name evidence="17" type="ORF">LUZ61_014451</name>
</gene>
<evidence type="ECO:0000256" key="4">
    <source>
        <dbReference type="ARBA" id="ARBA00022538"/>
    </source>
</evidence>
<evidence type="ECO:0000259" key="16">
    <source>
        <dbReference type="PROSITE" id="PS51490"/>
    </source>
</evidence>
<comment type="caution">
    <text evidence="14">Lacks conserved residue(s) required for the propagation of feature annotation.</text>
</comment>
<dbReference type="Proteomes" id="UP001210211">
    <property type="component" value="Unassembled WGS sequence"/>
</dbReference>
<keyword evidence="8 14" id="KW-0630">Potassium</keyword>
<comment type="subunit">
    <text evidence="14">The potassium channel is composed of a homo- or heterotetrameric complex of pore-forming subunits.</text>
</comment>
<dbReference type="InterPro" id="IPR045319">
    <property type="entry name" value="KAT/AKT"/>
</dbReference>
<dbReference type="Gene3D" id="2.60.120.10">
    <property type="entry name" value="Jelly Rolls"/>
    <property type="match status" value="1"/>
</dbReference>
<comment type="domain">
    <text evidence="14">The KHA domain (rich in hydrophobic and acidic residues) present in the C-terminal part is likely to be important for tetramerization.</text>
</comment>
<keyword evidence="10 14" id="KW-0406">Ion transport</keyword>
<feature type="domain" description="Cyclic nucleotide-binding" evidence="15">
    <location>
        <begin position="382"/>
        <end position="501"/>
    </location>
</feature>
<evidence type="ECO:0000256" key="10">
    <source>
        <dbReference type="ARBA" id="ARBA00023065"/>
    </source>
</evidence>
<dbReference type="PANTHER" id="PTHR45743">
    <property type="entry name" value="POTASSIUM CHANNEL AKT1"/>
    <property type="match status" value="1"/>
</dbReference>
<feature type="transmembrane region" description="Helical" evidence="14">
    <location>
        <begin position="102"/>
        <end position="120"/>
    </location>
</feature>
<evidence type="ECO:0000256" key="5">
    <source>
        <dbReference type="ARBA" id="ARBA00022692"/>
    </source>
</evidence>
<evidence type="ECO:0000313" key="17">
    <source>
        <dbReference type="EMBL" id="KAJ3685287.1"/>
    </source>
</evidence>
<dbReference type="CDD" id="cd00038">
    <property type="entry name" value="CAP_ED"/>
    <property type="match status" value="1"/>
</dbReference>
<dbReference type="InterPro" id="IPR014710">
    <property type="entry name" value="RmlC-like_jellyroll"/>
</dbReference>
<dbReference type="Pfam" id="PF00520">
    <property type="entry name" value="Ion_trans"/>
    <property type="match status" value="1"/>
</dbReference>
<dbReference type="InterPro" id="IPR000595">
    <property type="entry name" value="cNMP-bd_dom"/>
</dbReference>
<evidence type="ECO:0000313" key="18">
    <source>
        <dbReference type="Proteomes" id="UP001210211"/>
    </source>
</evidence>
<dbReference type="Pfam" id="PF12796">
    <property type="entry name" value="Ank_2"/>
    <property type="match status" value="2"/>
</dbReference>
<keyword evidence="3 14" id="KW-0813">Transport</keyword>
<name>A0AAD5WAY2_9POAL</name>
<comment type="function">
    <text evidence="14">Potassium channel.</text>
</comment>
<dbReference type="PROSITE" id="PS50297">
    <property type="entry name" value="ANK_REP_REGION"/>
    <property type="match status" value="2"/>
</dbReference>
<dbReference type="Gene3D" id="1.25.40.20">
    <property type="entry name" value="Ankyrin repeat-containing domain"/>
    <property type="match status" value="1"/>
</dbReference>
<dbReference type="GO" id="GO:0005249">
    <property type="term" value="F:voltage-gated potassium channel activity"/>
    <property type="evidence" value="ECO:0007669"/>
    <property type="project" value="UniProtKB-UniRule"/>
</dbReference>
<evidence type="ECO:0000256" key="14">
    <source>
        <dbReference type="RuleBase" id="RU369015"/>
    </source>
</evidence>
<keyword evidence="18" id="KW-1185">Reference proteome</keyword>
<dbReference type="SMART" id="SM00248">
    <property type="entry name" value="ANK"/>
    <property type="match status" value="5"/>
</dbReference>
<dbReference type="InterPro" id="IPR036770">
    <property type="entry name" value="Ankyrin_rpt-contain_sf"/>
</dbReference>
<dbReference type="PROSITE" id="PS50042">
    <property type="entry name" value="CNMP_BINDING_3"/>
    <property type="match status" value="1"/>
</dbReference>
<dbReference type="InterPro" id="IPR018490">
    <property type="entry name" value="cNMP-bd_dom_sf"/>
</dbReference>
<feature type="transmembrane region" description="Helical" evidence="14">
    <location>
        <begin position="64"/>
        <end position="82"/>
    </location>
</feature>
<evidence type="ECO:0000256" key="3">
    <source>
        <dbReference type="ARBA" id="ARBA00022448"/>
    </source>
</evidence>
<dbReference type="Pfam" id="PF11834">
    <property type="entry name" value="KHA"/>
    <property type="match status" value="1"/>
</dbReference>
<dbReference type="Pfam" id="PF00027">
    <property type="entry name" value="cNMP_binding"/>
    <property type="match status" value="1"/>
</dbReference>
<dbReference type="FunFam" id="1.10.287.70:FF:000123">
    <property type="entry name" value="Potassium channel KAT3"/>
    <property type="match status" value="1"/>
</dbReference>
<accession>A0AAD5WAY2</accession>
<dbReference type="PROSITE" id="PS50088">
    <property type="entry name" value="ANK_REPEAT"/>
    <property type="match status" value="3"/>
</dbReference>
<dbReference type="EMBL" id="JAMRDG010000002">
    <property type="protein sequence ID" value="KAJ3685287.1"/>
    <property type="molecule type" value="Genomic_DNA"/>
</dbReference>
<keyword evidence="4 14" id="KW-0633">Potassium transport</keyword>
<dbReference type="InterPro" id="IPR002110">
    <property type="entry name" value="Ankyrin_rpt"/>
</dbReference>
<evidence type="ECO:0000256" key="6">
    <source>
        <dbReference type="ARBA" id="ARBA00022826"/>
    </source>
</evidence>
<dbReference type="InterPro" id="IPR003938">
    <property type="entry name" value="K_chnl_volt-dep_EAG/ELK/ERG"/>
</dbReference>
<dbReference type="Gene3D" id="1.10.287.70">
    <property type="match status" value="1"/>
</dbReference>
<keyword evidence="5 14" id="KW-0812">Transmembrane</keyword>
<feature type="repeat" description="ANK" evidence="13">
    <location>
        <begin position="562"/>
        <end position="594"/>
    </location>
</feature>
<feature type="repeat" description="ANK" evidence="13">
    <location>
        <begin position="659"/>
        <end position="691"/>
    </location>
</feature>
<protein>
    <recommendedName>
        <fullName evidence="14">Potassium channel</fullName>
    </recommendedName>
</protein>
<evidence type="ECO:0000256" key="9">
    <source>
        <dbReference type="ARBA" id="ARBA00022989"/>
    </source>
</evidence>
<feature type="transmembrane region" description="Helical" evidence="14">
    <location>
        <begin position="281"/>
        <end position="303"/>
    </location>
</feature>
<dbReference type="SUPFAM" id="SSF48403">
    <property type="entry name" value="Ankyrin repeat"/>
    <property type="match status" value="1"/>
</dbReference>
<dbReference type="SUPFAM" id="SSF81324">
    <property type="entry name" value="Voltage-gated potassium channels"/>
    <property type="match status" value="1"/>
</dbReference>
<evidence type="ECO:0000256" key="8">
    <source>
        <dbReference type="ARBA" id="ARBA00022958"/>
    </source>
</evidence>
<dbReference type="InterPro" id="IPR021789">
    <property type="entry name" value="KHA_dom"/>
</dbReference>
<evidence type="ECO:0000256" key="11">
    <source>
        <dbReference type="ARBA" id="ARBA00023136"/>
    </source>
</evidence>
<dbReference type="AlphaFoldDB" id="A0AAD5WAY2"/>
<feature type="transmembrane region" description="Helical" evidence="14">
    <location>
        <begin position="197"/>
        <end position="222"/>
    </location>
</feature>
<keyword evidence="12 14" id="KW-0407">Ion channel</keyword>
<keyword evidence="13" id="KW-0040">ANK repeat</keyword>
<keyword evidence="6 14" id="KW-0631">Potassium channel</keyword>
<dbReference type="InterPro" id="IPR005821">
    <property type="entry name" value="Ion_trans_dom"/>
</dbReference>
<comment type="caution">
    <text evidence="17">The sequence shown here is derived from an EMBL/GenBank/DDBJ whole genome shotgun (WGS) entry which is preliminary data.</text>
</comment>
<dbReference type="GO" id="GO:0034702">
    <property type="term" value="C:monoatomic ion channel complex"/>
    <property type="evidence" value="ECO:0007669"/>
    <property type="project" value="UniProtKB-KW"/>
</dbReference>
<feature type="repeat" description="ANK" evidence="13">
    <location>
        <begin position="595"/>
        <end position="627"/>
    </location>
</feature>
<comment type="similarity">
    <text evidence="2 14">Belongs to the potassium channel family. Plant (TC 1.A.1.4) subfamily.</text>
</comment>
<sequence>MGSAFRVGVAACWAKTAEVDHDISRDGSHYSLASGIMLPSLGAKSNRNLNVRGRFIISPHDRRYRVWKVFLIVLVVYTAWASPFEFGFLRRATGALAITDNVVNFFFAIDIILTFFVPYLNPKTFNFVYDHKDIALKYLKSWFLLDVISTIPSELARKALPGKLSNYGFFSLLRLWRLRRVSALFARLEKNRDYSYFWVRCAKLVSVTLFAVHCAGCFYYLLADRYKNPEKTWIGNSMPNFHNETLGIRYVTSMYWSITTLTTVGYGDLHAENTGEMIFDIVYMLFNLGLTAYLIGNMTNLVVHSTNRTRKFRDTIHAAMSFAIRNNLPVRLQDQMLSHLSLKFRTVSEGLHQQETLDALPKAIRSSISHHLFFELVKNAYLFKNVSNDLLFQLVAEMRAEYFAPREDVILQNEAPTDFYILVTGNLDLIYHSGENEPIVKTAKNGDMVGEIGVLCYKPQLFTVRTRTLSQLLRLDRTSFLNLIQSNVVEGTIILSNLLEHLKEESDSDPTIDTLLKEIENMVTRGRLDLPLTVSFAVTREDVKLLQKLLNRNMDPNESDCNCRTPLHIAASNGNEQCVRLLLQHGADPNCRDSDGKGPLGEAIFGSHESVAQLLFYNGATLSAEDNALCTRIATEHNNKGLLESIIKYGGDVTVKFDDGDTALHKAVCNGNIELVEFLLDNKCDMDLANNHGWTPRQLADQQGHEEIKSIFEARKKLITIVENTEIVPGLITRYRSEPVMRQVQMEDTSATVSPRKMNFNNSVFHLLSLTNLNTKRTGMTSTFDKEKVSRSGPRVTISCPQKGKCAGKLVLLPESIEELLKLGEMKFGFAPTRVLTIDGAEIDDVAVIRDGDQLVLAGSDELMSEKCDTHG</sequence>
<dbReference type="PROSITE" id="PS51490">
    <property type="entry name" value="KHA"/>
    <property type="match status" value="1"/>
</dbReference>
<keyword evidence="7 14" id="KW-0851">Voltage-gated channel</keyword>
<dbReference type="PANTHER" id="PTHR45743:SF2">
    <property type="entry name" value="POTASSIUM CHANNEL AKT1"/>
    <property type="match status" value="1"/>
</dbReference>
<reference evidence="17 18" key="1">
    <citation type="journal article" date="2022" name="Cell">
        <title>Repeat-based holocentromeres influence genome architecture and karyotype evolution.</title>
        <authorList>
            <person name="Hofstatter P.G."/>
            <person name="Thangavel G."/>
            <person name="Lux T."/>
            <person name="Neumann P."/>
            <person name="Vondrak T."/>
            <person name="Novak P."/>
            <person name="Zhang M."/>
            <person name="Costa L."/>
            <person name="Castellani M."/>
            <person name="Scott A."/>
            <person name="Toegelov H."/>
            <person name="Fuchs J."/>
            <person name="Mata-Sucre Y."/>
            <person name="Dias Y."/>
            <person name="Vanzela A.L.L."/>
            <person name="Huettel B."/>
            <person name="Almeida C.C.S."/>
            <person name="Simkova H."/>
            <person name="Souza G."/>
            <person name="Pedrosa-Harand A."/>
            <person name="Macas J."/>
            <person name="Mayer K.F.X."/>
            <person name="Houben A."/>
            <person name="Marques A."/>
        </authorList>
    </citation>
    <scope>NUCLEOTIDE SEQUENCE [LARGE SCALE GENOMIC DNA]</scope>
    <source>
        <strain evidence="17">RhyTen1mFocal</strain>
    </source>
</reference>
<dbReference type="SMART" id="SM00100">
    <property type="entry name" value="cNMP"/>
    <property type="match status" value="1"/>
</dbReference>
<keyword evidence="9 14" id="KW-1133">Transmembrane helix</keyword>
<comment type="domain">
    <text evidence="14">The segment S4 is probably the voltage-sensor and is characterized by a series of positively charged amino acids. The pore-forming region H5 is enclosed by the transmembrane segments S5 and S6 in the Shaker-type (1P/6TM) and contains the GYGD signature motif which seems to be involved in potassium selectivity.</text>
</comment>
<organism evidence="17 18">
    <name type="scientific">Rhynchospora tenuis</name>
    <dbReference type="NCBI Taxonomy" id="198213"/>
    <lineage>
        <taxon>Eukaryota</taxon>
        <taxon>Viridiplantae</taxon>
        <taxon>Streptophyta</taxon>
        <taxon>Embryophyta</taxon>
        <taxon>Tracheophyta</taxon>
        <taxon>Spermatophyta</taxon>
        <taxon>Magnoliopsida</taxon>
        <taxon>Liliopsida</taxon>
        <taxon>Poales</taxon>
        <taxon>Cyperaceae</taxon>
        <taxon>Cyperoideae</taxon>
        <taxon>Rhynchosporeae</taxon>
        <taxon>Rhynchospora</taxon>
    </lineage>
</organism>
<evidence type="ECO:0000256" key="12">
    <source>
        <dbReference type="ARBA" id="ARBA00023303"/>
    </source>
</evidence>